<dbReference type="EMBL" id="AFYH01124804">
    <property type="status" value="NOT_ANNOTATED_CDS"/>
    <property type="molecule type" value="Genomic_DNA"/>
</dbReference>
<reference evidence="5" key="1">
    <citation type="submission" date="2011-08" db="EMBL/GenBank/DDBJ databases">
        <title>The draft genome of Latimeria chalumnae.</title>
        <authorList>
            <person name="Di Palma F."/>
            <person name="Alfoldi J."/>
            <person name="Johnson J."/>
            <person name="Berlin A."/>
            <person name="Gnerre S."/>
            <person name="Jaffe D."/>
            <person name="MacCallum I."/>
            <person name="Young S."/>
            <person name="Walker B.J."/>
            <person name="Lander E."/>
            <person name="Lindblad-Toh K."/>
        </authorList>
    </citation>
    <scope>NUCLEOTIDE SEQUENCE [LARGE SCALE GENOMIC DNA]</scope>
    <source>
        <strain evidence="5">Wild caught</strain>
    </source>
</reference>
<dbReference type="Gene3D" id="1.10.238.10">
    <property type="entry name" value="EF-hand"/>
    <property type="match status" value="1"/>
</dbReference>
<keyword evidence="2" id="KW-0106">Calcium</keyword>
<dbReference type="SUPFAM" id="SSF47473">
    <property type="entry name" value="EF-hand"/>
    <property type="match status" value="1"/>
</dbReference>
<dbReference type="GeneTree" id="ENSGT00950000183131"/>
<dbReference type="InParanoid" id="H3AIB7"/>
<dbReference type="Proteomes" id="UP000008672">
    <property type="component" value="Unassembled WGS sequence"/>
</dbReference>
<dbReference type="SMART" id="SM00054">
    <property type="entry name" value="EFh"/>
    <property type="match status" value="2"/>
</dbReference>
<dbReference type="GO" id="GO:0000137">
    <property type="term" value="C:Golgi cis cisterna"/>
    <property type="evidence" value="ECO:0007669"/>
    <property type="project" value="TreeGrafter"/>
</dbReference>
<reference evidence="4" key="2">
    <citation type="submission" date="2025-08" db="UniProtKB">
        <authorList>
            <consortium name="Ensembl"/>
        </authorList>
    </citation>
    <scope>IDENTIFICATION</scope>
</reference>
<dbReference type="EMBL" id="AFYH01124805">
    <property type="status" value="NOT_ANNOTATED_CDS"/>
    <property type="molecule type" value="Genomic_DNA"/>
</dbReference>
<dbReference type="EMBL" id="AFYH01124802">
    <property type="status" value="NOT_ANNOTATED_CDS"/>
    <property type="molecule type" value="Genomic_DNA"/>
</dbReference>
<dbReference type="InterPro" id="IPR039862">
    <property type="entry name" value="NECAB1/2/3"/>
</dbReference>
<dbReference type="GO" id="GO:0005783">
    <property type="term" value="C:endoplasmic reticulum"/>
    <property type="evidence" value="ECO:0007669"/>
    <property type="project" value="TreeGrafter"/>
</dbReference>
<dbReference type="Ensembl" id="ENSLACT00000009459.1">
    <property type="protein sequence ID" value="ENSLACP00000009388.1"/>
    <property type="gene ID" value="ENSLACG00000008280.1"/>
</dbReference>
<organism evidence="4 5">
    <name type="scientific">Latimeria chalumnae</name>
    <name type="common">Coelacanth</name>
    <dbReference type="NCBI Taxonomy" id="7897"/>
    <lineage>
        <taxon>Eukaryota</taxon>
        <taxon>Metazoa</taxon>
        <taxon>Chordata</taxon>
        <taxon>Craniata</taxon>
        <taxon>Vertebrata</taxon>
        <taxon>Euteleostomi</taxon>
        <taxon>Coelacanthiformes</taxon>
        <taxon>Coelacanthidae</taxon>
        <taxon>Latimeria</taxon>
    </lineage>
</organism>
<name>H3AIB7_LATCH</name>
<feature type="domain" description="EF-hand" evidence="3">
    <location>
        <begin position="4"/>
        <end position="34"/>
    </location>
</feature>
<proteinExistence type="predicted"/>
<dbReference type="PANTHER" id="PTHR12178:SF3">
    <property type="entry name" value="N-TERMINAL EF-HAND CALCIUM-BINDING PROTEIN 3"/>
    <property type="match status" value="1"/>
</dbReference>
<dbReference type="GO" id="GO:0042984">
    <property type="term" value="P:regulation of amyloid precursor protein biosynthetic process"/>
    <property type="evidence" value="ECO:0007669"/>
    <property type="project" value="TreeGrafter"/>
</dbReference>
<dbReference type="InterPro" id="IPR018247">
    <property type="entry name" value="EF_Hand_1_Ca_BS"/>
</dbReference>
<dbReference type="PANTHER" id="PTHR12178">
    <property type="entry name" value="EF-HAND DOMAIN-CONTAINING PROTEIN"/>
    <property type="match status" value="1"/>
</dbReference>
<dbReference type="InterPro" id="IPR011992">
    <property type="entry name" value="EF-hand-dom_pair"/>
</dbReference>
<dbReference type="PROSITE" id="PS00018">
    <property type="entry name" value="EF_HAND_1"/>
    <property type="match status" value="1"/>
</dbReference>
<gene>
    <name evidence="4" type="primary">NECAB3</name>
</gene>
<dbReference type="EMBL" id="AFYH01124808">
    <property type="status" value="NOT_ANNOTATED_CDS"/>
    <property type="molecule type" value="Genomic_DNA"/>
</dbReference>
<dbReference type="InterPro" id="IPR011008">
    <property type="entry name" value="Dimeric_a/b-barrel"/>
</dbReference>
<sequence length="303" mass="34510">LYFVHNIFRRADKNDDGKLSFDEFKTYFADGILGSDELQELFNRIDQNHTENVDTEQLCEYFAGHLGEYKSVLSALESLNVAILTAMDKTKLEYESSPKLDQFVTRFLLRETVSQLQSLQGSLECAMDAIEEQTCQEGNKPEMKNPEVLCVQKPSRRCGRKAQKSICLSPTDPYSGILTSGICVEPDSPWISQIDRLQQLLDKLESKSPGLEPVREEVGLSSVKSYLLVAQRRISLMENGLGEFRQALKRYAVSTANQSGCLHVSVQKISTEPHFTMYELWQDRTLWQNLSYLATQENSQTER</sequence>
<evidence type="ECO:0000256" key="1">
    <source>
        <dbReference type="ARBA" id="ARBA00022723"/>
    </source>
</evidence>
<dbReference type="STRING" id="7897.ENSLACP00000009388"/>
<accession>H3AIB7</accession>
<dbReference type="FunCoup" id="H3AIB7">
    <property type="interactions" value="1181"/>
</dbReference>
<evidence type="ECO:0000256" key="2">
    <source>
        <dbReference type="ARBA" id="ARBA00022837"/>
    </source>
</evidence>
<dbReference type="CDD" id="cd00051">
    <property type="entry name" value="EFh"/>
    <property type="match status" value="1"/>
</dbReference>
<dbReference type="InterPro" id="IPR007138">
    <property type="entry name" value="ABM_dom"/>
</dbReference>
<dbReference type="SUPFAM" id="SSF54909">
    <property type="entry name" value="Dimeric alpha+beta barrel"/>
    <property type="match status" value="1"/>
</dbReference>
<dbReference type="EMBL" id="AFYH01124806">
    <property type="status" value="NOT_ANNOTATED_CDS"/>
    <property type="molecule type" value="Genomic_DNA"/>
</dbReference>
<protein>
    <submittedName>
        <fullName evidence="4">N-terminal EF-hand calcium binding protein 3</fullName>
    </submittedName>
</protein>
<dbReference type="OMA" id="MLCISHI"/>
<dbReference type="eggNOG" id="ENOG502QWRY">
    <property type="taxonomic scope" value="Eukaryota"/>
</dbReference>
<dbReference type="Pfam" id="PF03992">
    <property type="entry name" value="ABM"/>
    <property type="match status" value="1"/>
</dbReference>
<dbReference type="InterPro" id="IPR002048">
    <property type="entry name" value="EF_hand_dom"/>
</dbReference>
<dbReference type="GO" id="GO:0005509">
    <property type="term" value="F:calcium ion binding"/>
    <property type="evidence" value="ECO:0007669"/>
    <property type="project" value="InterPro"/>
</dbReference>
<dbReference type="AlphaFoldDB" id="H3AIB7"/>
<evidence type="ECO:0000313" key="4">
    <source>
        <dbReference type="Ensembl" id="ENSLACP00000009388.1"/>
    </source>
</evidence>
<reference evidence="4" key="3">
    <citation type="submission" date="2025-09" db="UniProtKB">
        <authorList>
            <consortium name="Ensembl"/>
        </authorList>
    </citation>
    <scope>IDENTIFICATION</scope>
</reference>
<dbReference type="EMBL" id="AFYH01124801">
    <property type="status" value="NOT_ANNOTATED_CDS"/>
    <property type="molecule type" value="Genomic_DNA"/>
</dbReference>
<keyword evidence="5" id="KW-1185">Reference proteome</keyword>
<dbReference type="EMBL" id="AFYH01124803">
    <property type="status" value="NOT_ANNOTATED_CDS"/>
    <property type="molecule type" value="Genomic_DNA"/>
</dbReference>
<dbReference type="Pfam" id="PF00036">
    <property type="entry name" value="EF-hand_1"/>
    <property type="match status" value="1"/>
</dbReference>
<dbReference type="PROSITE" id="PS50222">
    <property type="entry name" value="EF_HAND_2"/>
    <property type="match status" value="1"/>
</dbReference>
<dbReference type="EMBL" id="AFYH01124809">
    <property type="status" value="NOT_ANNOTATED_CDS"/>
    <property type="molecule type" value="Genomic_DNA"/>
</dbReference>
<evidence type="ECO:0000259" key="3">
    <source>
        <dbReference type="PROSITE" id="PS50222"/>
    </source>
</evidence>
<dbReference type="EMBL" id="AFYH01124807">
    <property type="status" value="NOT_ANNOTATED_CDS"/>
    <property type="molecule type" value="Genomic_DNA"/>
</dbReference>
<keyword evidence="1" id="KW-0479">Metal-binding</keyword>
<dbReference type="HOGENOM" id="CLU_041553_0_0_1"/>
<evidence type="ECO:0000313" key="5">
    <source>
        <dbReference type="Proteomes" id="UP000008672"/>
    </source>
</evidence>